<keyword evidence="6" id="KW-0560">Oxidoreductase</keyword>
<keyword evidence="8" id="KW-0234">DNA repair</keyword>
<keyword evidence="5" id="KW-0223">Dioxygenase</keyword>
<dbReference type="Pfam" id="PF13532">
    <property type="entry name" value="2OG-FeII_Oxy_2"/>
    <property type="match status" value="1"/>
</dbReference>
<keyword evidence="2" id="KW-0479">Metal-binding</keyword>
<proteinExistence type="predicted"/>
<evidence type="ECO:0000256" key="8">
    <source>
        <dbReference type="ARBA" id="ARBA00023204"/>
    </source>
</evidence>
<dbReference type="SUPFAM" id="SSF51197">
    <property type="entry name" value="Clavaminate synthase-like"/>
    <property type="match status" value="1"/>
</dbReference>
<evidence type="ECO:0000256" key="4">
    <source>
        <dbReference type="ARBA" id="ARBA00022842"/>
    </source>
</evidence>
<evidence type="ECO:0000256" key="1">
    <source>
        <dbReference type="ARBA" id="ARBA00001954"/>
    </source>
</evidence>
<dbReference type="GO" id="GO:0051213">
    <property type="term" value="F:dioxygenase activity"/>
    <property type="evidence" value="ECO:0007669"/>
    <property type="project" value="UniProtKB-KW"/>
</dbReference>
<dbReference type="InterPro" id="IPR027450">
    <property type="entry name" value="AlkB-like"/>
</dbReference>
<keyword evidence="7" id="KW-0408">Iron</keyword>
<dbReference type="PANTHER" id="PTHR31212:SF4">
    <property type="entry name" value="ALPHA-KETOGLUTARATE-DEPENDENT DIOXYGENASE ALKB HOMOLOG 3"/>
    <property type="match status" value="1"/>
</dbReference>
<evidence type="ECO:0000256" key="7">
    <source>
        <dbReference type="ARBA" id="ARBA00023004"/>
    </source>
</evidence>
<evidence type="ECO:0000313" key="10">
    <source>
        <dbReference type="EMBL" id="KIC95748.1"/>
    </source>
</evidence>
<dbReference type="GO" id="GO:0006307">
    <property type="term" value="P:DNA alkylation repair"/>
    <property type="evidence" value="ECO:0007669"/>
    <property type="project" value="InterPro"/>
</dbReference>
<dbReference type="Gene3D" id="2.60.120.590">
    <property type="entry name" value="Alpha-ketoglutarate-dependent dioxygenase AlkB-like"/>
    <property type="match status" value="1"/>
</dbReference>
<dbReference type="GO" id="GO:0140097">
    <property type="term" value="F:catalytic activity, acting on DNA"/>
    <property type="evidence" value="ECO:0007669"/>
    <property type="project" value="UniProtKB-ARBA"/>
</dbReference>
<accession>A0A0C1LK42</accession>
<evidence type="ECO:0000256" key="2">
    <source>
        <dbReference type="ARBA" id="ARBA00022723"/>
    </source>
</evidence>
<organism evidence="10 11">
    <name type="scientific">Flavihumibacter solisilvae</name>
    <dbReference type="NCBI Taxonomy" id="1349421"/>
    <lineage>
        <taxon>Bacteria</taxon>
        <taxon>Pseudomonadati</taxon>
        <taxon>Bacteroidota</taxon>
        <taxon>Chitinophagia</taxon>
        <taxon>Chitinophagales</taxon>
        <taxon>Chitinophagaceae</taxon>
        <taxon>Flavihumibacter</taxon>
    </lineage>
</organism>
<keyword evidence="11" id="KW-1185">Reference proteome</keyword>
<keyword evidence="10" id="KW-0489">Methyltransferase</keyword>
<comment type="caution">
    <text evidence="10">The sequence shown here is derived from an EMBL/GenBank/DDBJ whole genome shotgun (WGS) entry which is preliminary data.</text>
</comment>
<reference evidence="10 11" key="1">
    <citation type="submission" date="2014-11" db="EMBL/GenBank/DDBJ databases">
        <title>Genome sequence of Flavihumibacter solisilvae 3-3.</title>
        <authorList>
            <person name="Zhou G."/>
            <person name="Li M."/>
            <person name="Wang G."/>
        </authorList>
    </citation>
    <scope>NUCLEOTIDE SEQUENCE [LARGE SCALE GENOMIC DNA]</scope>
    <source>
        <strain evidence="10 11">3-3</strain>
    </source>
</reference>
<dbReference type="GO" id="GO:0008168">
    <property type="term" value="F:methyltransferase activity"/>
    <property type="evidence" value="ECO:0007669"/>
    <property type="project" value="UniProtKB-KW"/>
</dbReference>
<dbReference type="GO" id="GO:0046872">
    <property type="term" value="F:metal ion binding"/>
    <property type="evidence" value="ECO:0007669"/>
    <property type="project" value="UniProtKB-KW"/>
</dbReference>
<evidence type="ECO:0000313" key="11">
    <source>
        <dbReference type="Proteomes" id="UP000031408"/>
    </source>
</evidence>
<dbReference type="PANTHER" id="PTHR31212">
    <property type="entry name" value="ALPHA-KETOGLUTARATE-DEPENDENT DIOXYGENASE ALKB HOMOLOG 3"/>
    <property type="match status" value="1"/>
</dbReference>
<gene>
    <name evidence="10" type="ORF">OI18_05655</name>
</gene>
<evidence type="ECO:0000256" key="3">
    <source>
        <dbReference type="ARBA" id="ARBA00022763"/>
    </source>
</evidence>
<dbReference type="PROSITE" id="PS51471">
    <property type="entry name" value="FE2OG_OXY"/>
    <property type="match status" value="1"/>
</dbReference>
<keyword evidence="3" id="KW-0227">DNA damage</keyword>
<dbReference type="GO" id="GO:0016787">
    <property type="term" value="F:hydrolase activity"/>
    <property type="evidence" value="ECO:0007669"/>
    <property type="project" value="UniProtKB-ARBA"/>
</dbReference>
<dbReference type="Proteomes" id="UP000031408">
    <property type="component" value="Unassembled WGS sequence"/>
</dbReference>
<dbReference type="FunFam" id="2.60.120.590:FF:000004">
    <property type="entry name" value="DNA oxidative demethylase ALKBH2"/>
    <property type="match status" value="1"/>
</dbReference>
<name>A0A0C1LK42_9BACT</name>
<dbReference type="STRING" id="1349421.OI18_05655"/>
<dbReference type="InterPro" id="IPR005123">
    <property type="entry name" value="Oxoglu/Fe-dep_dioxygenase_dom"/>
</dbReference>
<evidence type="ECO:0000256" key="5">
    <source>
        <dbReference type="ARBA" id="ARBA00022964"/>
    </source>
</evidence>
<sequence length="201" mass="23353">MLNFEFAIMLPYDGEVRYFGKVLNEGDALRYFEELLGNVEWRNDEAVIFGRHIITKRKVAWYGDHNYAYTYSNTTRYAQVWTEELFRLKILVEGYCGKTFNSCLLNLYHNGDEGMAWHSDDEKSLGQNTVIASLSLGAERKFAFRHKKTKETLSLMLENGSLLLMQGATQENWLHSLPKTKKVTTPRINLTFRTFITEGSR</sequence>
<feature type="domain" description="Fe2OG dioxygenase" evidence="9">
    <location>
        <begin position="99"/>
        <end position="196"/>
    </location>
</feature>
<dbReference type="InterPro" id="IPR037151">
    <property type="entry name" value="AlkB-like_sf"/>
</dbReference>
<dbReference type="GO" id="GO:0032259">
    <property type="term" value="P:methylation"/>
    <property type="evidence" value="ECO:0007669"/>
    <property type="project" value="UniProtKB-KW"/>
</dbReference>
<evidence type="ECO:0000259" key="9">
    <source>
        <dbReference type="PROSITE" id="PS51471"/>
    </source>
</evidence>
<evidence type="ECO:0000256" key="6">
    <source>
        <dbReference type="ARBA" id="ARBA00023002"/>
    </source>
</evidence>
<keyword evidence="4" id="KW-0460">Magnesium</keyword>
<dbReference type="GO" id="GO:0032451">
    <property type="term" value="F:demethylase activity"/>
    <property type="evidence" value="ECO:0007669"/>
    <property type="project" value="UniProtKB-ARBA"/>
</dbReference>
<protein>
    <submittedName>
        <fullName evidence="10">DNA methylase</fullName>
    </submittedName>
</protein>
<keyword evidence="10" id="KW-0808">Transferase</keyword>
<dbReference type="InterPro" id="IPR032854">
    <property type="entry name" value="ALKBH3"/>
</dbReference>
<dbReference type="GO" id="GO:0016705">
    <property type="term" value="F:oxidoreductase activity, acting on paired donors, with incorporation or reduction of molecular oxygen"/>
    <property type="evidence" value="ECO:0007669"/>
    <property type="project" value="UniProtKB-ARBA"/>
</dbReference>
<dbReference type="AlphaFoldDB" id="A0A0C1LK42"/>
<dbReference type="EMBL" id="JSVC01000005">
    <property type="protein sequence ID" value="KIC95748.1"/>
    <property type="molecule type" value="Genomic_DNA"/>
</dbReference>
<comment type="cofactor">
    <cofactor evidence="1">
        <name>Fe(2+)</name>
        <dbReference type="ChEBI" id="CHEBI:29033"/>
    </cofactor>
</comment>